<accession>A0A6N8L5F3</accession>
<dbReference type="EMBL" id="WSQA01000013">
    <property type="protein sequence ID" value="MVZ63408.1"/>
    <property type="molecule type" value="Genomic_DNA"/>
</dbReference>
<dbReference type="InterPro" id="IPR036291">
    <property type="entry name" value="NAD(P)-bd_dom_sf"/>
</dbReference>
<dbReference type="AlphaFoldDB" id="A0A6N8L5F3"/>
<keyword evidence="4" id="KW-1185">Reference proteome</keyword>
<comment type="caution">
    <text evidence="3">The sequence shown here is derived from an EMBL/GenBank/DDBJ whole genome shotgun (WGS) entry which is preliminary data.</text>
</comment>
<dbReference type="Gene3D" id="3.40.50.720">
    <property type="entry name" value="NAD(P)-binding Rossmann-like Domain"/>
    <property type="match status" value="1"/>
</dbReference>
<evidence type="ECO:0000313" key="4">
    <source>
        <dbReference type="Proteomes" id="UP000435036"/>
    </source>
</evidence>
<reference evidence="3 4" key="1">
    <citation type="submission" date="2019-12" db="EMBL/GenBank/DDBJ databases">
        <authorList>
            <person name="Dong K."/>
        </authorList>
    </citation>
    <scope>NUCLEOTIDE SEQUENCE [LARGE SCALE GENOMIC DNA]</scope>
    <source>
        <strain evidence="3 4">JCM 31225</strain>
    </source>
</reference>
<dbReference type="SUPFAM" id="SSF55347">
    <property type="entry name" value="Glyceraldehyde-3-phosphate dehydrogenase-like, C-terminal domain"/>
    <property type="match status" value="1"/>
</dbReference>
<dbReference type="InterPro" id="IPR000683">
    <property type="entry name" value="Gfo/Idh/MocA-like_OxRdtase_N"/>
</dbReference>
<dbReference type="OrthoDB" id="9771072at2"/>
<evidence type="ECO:0000259" key="2">
    <source>
        <dbReference type="Pfam" id="PF01408"/>
    </source>
</evidence>
<feature type="domain" description="Gfo/Idh/MocA-like oxidoreductase N-terminal" evidence="2">
    <location>
        <begin position="36"/>
        <end position="154"/>
    </location>
</feature>
<keyword evidence="1" id="KW-0560">Oxidoreductase</keyword>
<dbReference type="Pfam" id="PF01408">
    <property type="entry name" value="GFO_IDH_MocA"/>
    <property type="match status" value="1"/>
</dbReference>
<dbReference type="Gene3D" id="3.30.360.10">
    <property type="entry name" value="Dihydrodipicolinate Reductase, domain 2"/>
    <property type="match status" value="1"/>
</dbReference>
<dbReference type="SUPFAM" id="SSF51735">
    <property type="entry name" value="NAD(P)-binding Rossmann-fold domains"/>
    <property type="match status" value="1"/>
</dbReference>
<organism evidence="3 4">
    <name type="scientific">Sphingobacterium humi</name>
    <dbReference type="NCBI Taxonomy" id="1796905"/>
    <lineage>
        <taxon>Bacteria</taxon>
        <taxon>Pseudomonadati</taxon>
        <taxon>Bacteroidota</taxon>
        <taxon>Sphingobacteriia</taxon>
        <taxon>Sphingobacteriales</taxon>
        <taxon>Sphingobacteriaceae</taxon>
        <taxon>Sphingobacterium</taxon>
    </lineage>
</organism>
<name>A0A6N8L5F3_9SPHI</name>
<proteinExistence type="predicted"/>
<dbReference type="InterPro" id="IPR006311">
    <property type="entry name" value="TAT_signal"/>
</dbReference>
<sequence>MMNRRTFINNLAVGGTALSLSPTMRSFAAQKQENLRLALIGKGGMGTADCNTALRVPGVALVAVCDVYKPRLEDAKKQWGNHLKLERDYRNILNDPQIDAVIIATPDHWHQKIAVEALKKGKHVYCEKPIIHKRSEAKALIKAQQESGKVFQMGTQGVSAVGMQLAKALLQEGVIGDLNFVDARFSASPGALNSFHAPAEATEANLWWDQFLGEAPKKPFTPQRFFAWRNWSDYGTGLAGDLFVHVLASIHYITGCNKPLKVYSDGDILYYKDGSRDTPDLIYSLFDYAMPQGANHFKMSLGANVLDGISNSWGSTDFNMVGLKGAMRVNWDAVQVKTTAATAVAGLEQKLQAIPGFGGITKISDNEYRFTAKAGYPDAHFLHFQNFFDAARNGTKNIAPVEFGVNASAAALMSFESQMKNQII</sequence>
<evidence type="ECO:0000256" key="1">
    <source>
        <dbReference type="ARBA" id="ARBA00023002"/>
    </source>
</evidence>
<dbReference type="PROSITE" id="PS51318">
    <property type="entry name" value="TAT"/>
    <property type="match status" value="1"/>
</dbReference>
<dbReference type="Proteomes" id="UP000435036">
    <property type="component" value="Unassembled WGS sequence"/>
</dbReference>
<dbReference type="GO" id="GO:0000166">
    <property type="term" value="F:nucleotide binding"/>
    <property type="evidence" value="ECO:0007669"/>
    <property type="project" value="InterPro"/>
</dbReference>
<gene>
    <name evidence="3" type="ORF">GQF63_15380</name>
</gene>
<protein>
    <submittedName>
        <fullName evidence="3">Gfo/Idh/MocA family oxidoreductase</fullName>
    </submittedName>
</protein>
<dbReference type="InterPro" id="IPR050463">
    <property type="entry name" value="Gfo/Idh/MocA_oxidrdct_glycsds"/>
</dbReference>
<dbReference type="PANTHER" id="PTHR43818:SF11">
    <property type="entry name" value="BCDNA.GH03377"/>
    <property type="match status" value="1"/>
</dbReference>
<dbReference type="PANTHER" id="PTHR43818">
    <property type="entry name" value="BCDNA.GH03377"/>
    <property type="match status" value="1"/>
</dbReference>
<evidence type="ECO:0000313" key="3">
    <source>
        <dbReference type="EMBL" id="MVZ63408.1"/>
    </source>
</evidence>
<dbReference type="GO" id="GO:0016491">
    <property type="term" value="F:oxidoreductase activity"/>
    <property type="evidence" value="ECO:0007669"/>
    <property type="project" value="UniProtKB-KW"/>
</dbReference>